<dbReference type="Gene3D" id="3.40.190.10">
    <property type="entry name" value="Periplasmic binding protein-like II"/>
    <property type="match status" value="1"/>
</dbReference>
<feature type="chain" id="PRO_5010264224" evidence="2">
    <location>
        <begin position="26"/>
        <end position="326"/>
    </location>
</feature>
<keyword evidence="3" id="KW-0675">Receptor</keyword>
<dbReference type="PROSITE" id="PS51257">
    <property type="entry name" value="PROKAR_LIPOPROTEIN"/>
    <property type="match status" value="1"/>
</dbReference>
<gene>
    <name evidence="3" type="ORF">SAMN04489713_12618</name>
</gene>
<dbReference type="STRING" id="1993.SAMN04489713_12618"/>
<dbReference type="InterPro" id="IPR042100">
    <property type="entry name" value="Bug_dom1"/>
</dbReference>
<dbReference type="Pfam" id="PF03401">
    <property type="entry name" value="TctC"/>
    <property type="match status" value="1"/>
</dbReference>
<dbReference type="Gene3D" id="3.40.190.150">
    <property type="entry name" value="Bordetella uptake gene, domain 1"/>
    <property type="match status" value="1"/>
</dbReference>
<dbReference type="EMBL" id="FOVH01000026">
    <property type="protein sequence ID" value="SFQ28364.1"/>
    <property type="molecule type" value="Genomic_DNA"/>
</dbReference>
<dbReference type="eggNOG" id="COG3181">
    <property type="taxonomic scope" value="Bacteria"/>
</dbReference>
<evidence type="ECO:0000256" key="1">
    <source>
        <dbReference type="ARBA" id="ARBA00006987"/>
    </source>
</evidence>
<keyword evidence="2" id="KW-0732">Signal</keyword>
<evidence type="ECO:0000313" key="4">
    <source>
        <dbReference type="Proteomes" id="UP000183413"/>
    </source>
</evidence>
<evidence type="ECO:0000313" key="3">
    <source>
        <dbReference type="EMBL" id="SFQ28364.1"/>
    </source>
</evidence>
<organism evidence="3 4">
    <name type="scientific">Actinomadura madurae</name>
    <dbReference type="NCBI Taxonomy" id="1993"/>
    <lineage>
        <taxon>Bacteria</taxon>
        <taxon>Bacillati</taxon>
        <taxon>Actinomycetota</taxon>
        <taxon>Actinomycetes</taxon>
        <taxon>Streptosporangiales</taxon>
        <taxon>Thermomonosporaceae</taxon>
        <taxon>Actinomadura</taxon>
    </lineage>
</organism>
<dbReference type="GeneID" id="99654922"/>
<reference evidence="3 4" key="1">
    <citation type="submission" date="2016-10" db="EMBL/GenBank/DDBJ databases">
        <authorList>
            <person name="de Groot N.N."/>
        </authorList>
    </citation>
    <scope>NUCLEOTIDE SEQUENCE [LARGE SCALE GENOMIC DNA]</scope>
    <source>
        <strain evidence="3 4">DSM 43067</strain>
    </source>
</reference>
<name>A0A1I5X8X9_9ACTN</name>
<protein>
    <submittedName>
        <fullName evidence="3">Tripartite-type tricarboxylate transporter, receptor component TctC</fullName>
    </submittedName>
</protein>
<dbReference type="Proteomes" id="UP000183413">
    <property type="component" value="Unassembled WGS sequence"/>
</dbReference>
<proteinExistence type="inferred from homology"/>
<dbReference type="InParanoid" id="A0A1I5X8X9"/>
<accession>A0A1I5X8X9</accession>
<feature type="signal peptide" evidence="2">
    <location>
        <begin position="1"/>
        <end position="25"/>
    </location>
</feature>
<dbReference type="OrthoDB" id="9780943at2"/>
<dbReference type="CDD" id="cd07012">
    <property type="entry name" value="PBP2_Bug_TTT"/>
    <property type="match status" value="1"/>
</dbReference>
<dbReference type="RefSeq" id="WP_075024610.1">
    <property type="nucleotide sequence ID" value="NZ_CP083237.1"/>
</dbReference>
<evidence type="ECO:0000256" key="2">
    <source>
        <dbReference type="SAM" id="SignalP"/>
    </source>
</evidence>
<dbReference type="PANTHER" id="PTHR42928:SF5">
    <property type="entry name" value="BLR1237 PROTEIN"/>
    <property type="match status" value="1"/>
</dbReference>
<dbReference type="SUPFAM" id="SSF53850">
    <property type="entry name" value="Periplasmic binding protein-like II"/>
    <property type="match status" value="1"/>
</dbReference>
<sequence length="326" mass="34700">MKKRSRMAAVLCAVLSSAACGLVGAGSSGSDGADYPSKEVRILVPFAAGGTTDLLVRTIAKGMEKRLDKPVVVENKPGAGGGNAYNEVLRGEPDGYTLCDLSLPFAVISSTRQNVGYTMDKFQPIGVTYRGPNVVVVPTGSRYQSAKDLFDAARAEPGDVEIATAGATVSAHIEIERMQREYKVPIKPVPFEGVAPALTALLGKNVDAGIVDASKETLRRISAGELRALAVTSPERAPYLPDVPTFKELGYTNLTLSVSIDGLAGPKGMPAAVTRKLQTALQETLRDPEVIKTIGENYVPKEFVGPEPFAKTISDLQQTYSQVFKR</sequence>
<keyword evidence="4" id="KW-1185">Reference proteome</keyword>
<comment type="similarity">
    <text evidence="1">Belongs to the UPF0065 (bug) family.</text>
</comment>
<dbReference type="PIRSF" id="PIRSF017082">
    <property type="entry name" value="YflP"/>
    <property type="match status" value="1"/>
</dbReference>
<dbReference type="InterPro" id="IPR005064">
    <property type="entry name" value="BUG"/>
</dbReference>
<dbReference type="PANTHER" id="PTHR42928">
    <property type="entry name" value="TRICARBOXYLATE-BINDING PROTEIN"/>
    <property type="match status" value="1"/>
</dbReference>
<dbReference type="AlphaFoldDB" id="A0A1I5X8X9"/>